<evidence type="ECO:0000256" key="1">
    <source>
        <dbReference type="SAM" id="MobiDB-lite"/>
    </source>
</evidence>
<feature type="non-terminal residue" evidence="2">
    <location>
        <position position="153"/>
    </location>
</feature>
<sequence>DVLDPEVAPLEMPLLSQRGYYLTIGGRDDFVASRRGLPGVETRLMFNRRLAALEAARLEAAERAEALTDNYLTRSKARKAPLADGQENNDSNKDGVKENGAVEEEEEATGDDDSFTEELEADYLDYIATPYDYDPPIRRLARRLTQRRLYPYR</sequence>
<dbReference type="AlphaFoldDB" id="A0AAV2HAA3"/>
<proteinExistence type="predicted"/>
<comment type="caution">
    <text evidence="2">The sequence shown here is derived from an EMBL/GenBank/DDBJ whole genome shotgun (WGS) entry which is preliminary data.</text>
</comment>
<feature type="compositionally biased region" description="Acidic residues" evidence="1">
    <location>
        <begin position="101"/>
        <end position="119"/>
    </location>
</feature>
<dbReference type="EMBL" id="CAXITT010000073">
    <property type="protein sequence ID" value="CAL1530640.1"/>
    <property type="molecule type" value="Genomic_DNA"/>
</dbReference>
<name>A0AAV2HAA3_LYMST</name>
<protein>
    <submittedName>
        <fullName evidence="2">Uncharacterized protein</fullName>
    </submittedName>
</protein>
<evidence type="ECO:0000313" key="3">
    <source>
        <dbReference type="Proteomes" id="UP001497497"/>
    </source>
</evidence>
<keyword evidence="3" id="KW-1185">Reference proteome</keyword>
<feature type="region of interest" description="Disordered" evidence="1">
    <location>
        <begin position="75"/>
        <end position="119"/>
    </location>
</feature>
<dbReference type="Proteomes" id="UP001497497">
    <property type="component" value="Unassembled WGS sequence"/>
</dbReference>
<evidence type="ECO:0000313" key="2">
    <source>
        <dbReference type="EMBL" id="CAL1530640.1"/>
    </source>
</evidence>
<reference evidence="2 3" key="1">
    <citation type="submission" date="2024-04" db="EMBL/GenBank/DDBJ databases">
        <authorList>
            <consortium name="Genoscope - CEA"/>
            <person name="William W."/>
        </authorList>
    </citation>
    <scope>NUCLEOTIDE SEQUENCE [LARGE SCALE GENOMIC DNA]</scope>
</reference>
<gene>
    <name evidence="2" type="ORF">GSLYS_00004765001</name>
</gene>
<accession>A0AAV2HAA3</accession>
<organism evidence="2 3">
    <name type="scientific">Lymnaea stagnalis</name>
    <name type="common">Great pond snail</name>
    <name type="synonym">Helix stagnalis</name>
    <dbReference type="NCBI Taxonomy" id="6523"/>
    <lineage>
        <taxon>Eukaryota</taxon>
        <taxon>Metazoa</taxon>
        <taxon>Spiralia</taxon>
        <taxon>Lophotrochozoa</taxon>
        <taxon>Mollusca</taxon>
        <taxon>Gastropoda</taxon>
        <taxon>Heterobranchia</taxon>
        <taxon>Euthyneura</taxon>
        <taxon>Panpulmonata</taxon>
        <taxon>Hygrophila</taxon>
        <taxon>Lymnaeoidea</taxon>
        <taxon>Lymnaeidae</taxon>
        <taxon>Lymnaea</taxon>
    </lineage>
</organism>
<feature type="non-terminal residue" evidence="2">
    <location>
        <position position="1"/>
    </location>
</feature>